<protein>
    <submittedName>
        <fullName evidence="1">Uncharacterized protein</fullName>
    </submittedName>
</protein>
<reference evidence="2" key="1">
    <citation type="journal article" date="2023" name="G3 (Bethesda)">
        <title>Genome assembly and association tests identify interacting loci associated with vigor, precocity, and sex in interspecific pistachio rootstocks.</title>
        <authorList>
            <person name="Palmer W."/>
            <person name="Jacygrad E."/>
            <person name="Sagayaradj S."/>
            <person name="Cavanaugh K."/>
            <person name="Han R."/>
            <person name="Bertier L."/>
            <person name="Beede B."/>
            <person name="Kafkas S."/>
            <person name="Golino D."/>
            <person name="Preece J."/>
            <person name="Michelmore R."/>
        </authorList>
    </citation>
    <scope>NUCLEOTIDE SEQUENCE [LARGE SCALE GENOMIC DNA]</scope>
</reference>
<dbReference type="EMBL" id="CM047902">
    <property type="protein sequence ID" value="KAJ0096088.1"/>
    <property type="molecule type" value="Genomic_DNA"/>
</dbReference>
<proteinExistence type="predicted"/>
<accession>A0ACC1BAU9</accession>
<sequence>MIQTLKQHAYLIKLLGFDFIVTYKLDKSNLAMDALSRQFQGEQQEKIHTHPGFALRDQLLFYHNKLVVLRDKELRQQLLIEFHSSPLGGHGGIRKSMSRLSLNFYWQGLACDVQEFVQKNHVCQQAKYQARAPVGLLQPLLVPNQIWEEVALDFVTRLPKSAGYFVIFVVGATQKGTYSCGGGNANFEHGIQTTWTPKINSK</sequence>
<evidence type="ECO:0000313" key="2">
    <source>
        <dbReference type="Proteomes" id="UP001164250"/>
    </source>
</evidence>
<name>A0ACC1BAU9_9ROSI</name>
<keyword evidence="2" id="KW-1185">Reference proteome</keyword>
<organism evidence="1 2">
    <name type="scientific">Pistacia atlantica</name>
    <dbReference type="NCBI Taxonomy" id="434234"/>
    <lineage>
        <taxon>Eukaryota</taxon>
        <taxon>Viridiplantae</taxon>
        <taxon>Streptophyta</taxon>
        <taxon>Embryophyta</taxon>
        <taxon>Tracheophyta</taxon>
        <taxon>Spermatophyta</taxon>
        <taxon>Magnoliopsida</taxon>
        <taxon>eudicotyledons</taxon>
        <taxon>Gunneridae</taxon>
        <taxon>Pentapetalae</taxon>
        <taxon>rosids</taxon>
        <taxon>malvids</taxon>
        <taxon>Sapindales</taxon>
        <taxon>Anacardiaceae</taxon>
        <taxon>Pistacia</taxon>
    </lineage>
</organism>
<gene>
    <name evidence="1" type="ORF">Patl1_15363</name>
</gene>
<comment type="caution">
    <text evidence="1">The sequence shown here is derived from an EMBL/GenBank/DDBJ whole genome shotgun (WGS) entry which is preliminary data.</text>
</comment>
<dbReference type="Proteomes" id="UP001164250">
    <property type="component" value="Chromosome 6"/>
</dbReference>
<evidence type="ECO:0000313" key="1">
    <source>
        <dbReference type="EMBL" id="KAJ0096088.1"/>
    </source>
</evidence>